<dbReference type="EMBL" id="JAFBMS010000024">
    <property type="protein sequence ID" value="KAG9343142.1"/>
    <property type="molecule type" value="Genomic_DNA"/>
</dbReference>
<organism evidence="1 2">
    <name type="scientific">Albula glossodonta</name>
    <name type="common">roundjaw bonefish</name>
    <dbReference type="NCBI Taxonomy" id="121402"/>
    <lineage>
        <taxon>Eukaryota</taxon>
        <taxon>Metazoa</taxon>
        <taxon>Chordata</taxon>
        <taxon>Craniata</taxon>
        <taxon>Vertebrata</taxon>
        <taxon>Euteleostomi</taxon>
        <taxon>Actinopterygii</taxon>
        <taxon>Neopterygii</taxon>
        <taxon>Teleostei</taxon>
        <taxon>Albuliformes</taxon>
        <taxon>Albulidae</taxon>
        <taxon>Albula</taxon>
    </lineage>
</organism>
<comment type="caution">
    <text evidence="1">The sequence shown here is derived from an EMBL/GenBank/DDBJ whole genome shotgun (WGS) entry which is preliminary data.</text>
</comment>
<reference evidence="1" key="1">
    <citation type="thesis" date="2021" institute="BYU ScholarsArchive" country="Provo, UT, USA">
        <title>Applications of and Algorithms for Genome Assembly and Genomic Analyses with an Emphasis on Marine Teleosts.</title>
        <authorList>
            <person name="Pickett B.D."/>
        </authorList>
    </citation>
    <scope>NUCLEOTIDE SEQUENCE</scope>
    <source>
        <strain evidence="1">HI-2016</strain>
    </source>
</reference>
<protein>
    <submittedName>
        <fullName evidence="1">Uncharacterized protein</fullName>
    </submittedName>
</protein>
<name>A0A8T2P0H6_9TELE</name>
<gene>
    <name evidence="1" type="ORF">JZ751_014114</name>
</gene>
<evidence type="ECO:0000313" key="2">
    <source>
        <dbReference type="Proteomes" id="UP000824540"/>
    </source>
</evidence>
<evidence type="ECO:0000313" key="1">
    <source>
        <dbReference type="EMBL" id="KAG9343142.1"/>
    </source>
</evidence>
<proteinExistence type="predicted"/>
<keyword evidence="2" id="KW-1185">Reference proteome</keyword>
<sequence>MHCTCLSASTRRFSCLSPALNSPCPLPHHTSLNVGKCFAPTPPAPPTLPAISSSTPVIHVSRRRHFACFPQPEA</sequence>
<dbReference type="AlphaFoldDB" id="A0A8T2P0H6"/>
<accession>A0A8T2P0H6</accession>
<dbReference type="Proteomes" id="UP000824540">
    <property type="component" value="Unassembled WGS sequence"/>
</dbReference>